<keyword evidence="4" id="KW-1185">Reference proteome</keyword>
<dbReference type="EMBL" id="JARBHB010000003">
    <property type="protein sequence ID" value="KAJ8887978.1"/>
    <property type="molecule type" value="Genomic_DNA"/>
</dbReference>
<feature type="compositionally biased region" description="Pro residues" evidence="1">
    <location>
        <begin position="230"/>
        <end position="245"/>
    </location>
</feature>
<evidence type="ECO:0000259" key="2">
    <source>
        <dbReference type="Pfam" id="PF03184"/>
    </source>
</evidence>
<sequence>MYKIIKKMDEKKTQKVEIAQQHGIPKSTLFTILKMREEIIVLKYATAYHVTRSSAKVRQSIQNRVSEWLPLLQNVLSRYQPRDVYNADELGMFYNLIPDRTLAVKEDVCKDTKSSKERLTVLCCNMDGSDKIKPLKSPAHPKLDNLRNTEPVFLPKNTTSKPQPLDQGIIQRVKLKFQEMLVWSMVLKIEIGKDMKKAVQQRNNANCFHHAHFVTPVDEEAAASSEGPDDPPPVDTEPQPGPSTVPPSARLTVTRPRDKETGQQLAPDCTFEEFVTADYDIAVWGTLDCADDVQGQPESSDEEDGKCEAEKPAQVPTMRDLHKAGMSMPQF</sequence>
<dbReference type="Proteomes" id="UP001159363">
    <property type="component" value="Chromosome 3"/>
</dbReference>
<dbReference type="InterPro" id="IPR050863">
    <property type="entry name" value="CenT-Element_Derived"/>
</dbReference>
<protein>
    <recommendedName>
        <fullName evidence="2">DDE-1 domain-containing protein</fullName>
    </recommendedName>
</protein>
<evidence type="ECO:0000256" key="1">
    <source>
        <dbReference type="SAM" id="MobiDB-lite"/>
    </source>
</evidence>
<reference evidence="3 4" key="1">
    <citation type="submission" date="2023-02" db="EMBL/GenBank/DDBJ databases">
        <title>LHISI_Scaffold_Assembly.</title>
        <authorList>
            <person name="Stuart O.P."/>
            <person name="Cleave R."/>
            <person name="Magrath M.J.L."/>
            <person name="Mikheyev A.S."/>
        </authorList>
    </citation>
    <scope>NUCLEOTIDE SEQUENCE [LARGE SCALE GENOMIC DNA]</scope>
    <source>
        <strain evidence="3">Daus_M_001</strain>
        <tissue evidence="3">Leg muscle</tissue>
    </source>
</reference>
<comment type="caution">
    <text evidence="3">The sequence shown here is derived from an EMBL/GenBank/DDBJ whole genome shotgun (WGS) entry which is preliminary data.</text>
</comment>
<proteinExistence type="predicted"/>
<dbReference type="Pfam" id="PF03184">
    <property type="entry name" value="DDE_1"/>
    <property type="match status" value="1"/>
</dbReference>
<evidence type="ECO:0000313" key="4">
    <source>
        <dbReference type="Proteomes" id="UP001159363"/>
    </source>
</evidence>
<feature type="region of interest" description="Disordered" evidence="1">
    <location>
        <begin position="219"/>
        <end position="266"/>
    </location>
</feature>
<evidence type="ECO:0000313" key="3">
    <source>
        <dbReference type="EMBL" id="KAJ8887978.1"/>
    </source>
</evidence>
<dbReference type="PANTHER" id="PTHR19303">
    <property type="entry name" value="TRANSPOSON"/>
    <property type="match status" value="1"/>
</dbReference>
<dbReference type="PANTHER" id="PTHR19303:SF73">
    <property type="entry name" value="PROTEIN PDC2"/>
    <property type="match status" value="1"/>
</dbReference>
<gene>
    <name evidence="3" type="ORF">PR048_007463</name>
</gene>
<name>A0ABQ9HW01_9NEOP</name>
<dbReference type="Gene3D" id="1.10.10.60">
    <property type="entry name" value="Homeodomain-like"/>
    <property type="match status" value="1"/>
</dbReference>
<organism evidence="3 4">
    <name type="scientific">Dryococelus australis</name>
    <dbReference type="NCBI Taxonomy" id="614101"/>
    <lineage>
        <taxon>Eukaryota</taxon>
        <taxon>Metazoa</taxon>
        <taxon>Ecdysozoa</taxon>
        <taxon>Arthropoda</taxon>
        <taxon>Hexapoda</taxon>
        <taxon>Insecta</taxon>
        <taxon>Pterygota</taxon>
        <taxon>Neoptera</taxon>
        <taxon>Polyneoptera</taxon>
        <taxon>Phasmatodea</taxon>
        <taxon>Verophasmatodea</taxon>
        <taxon>Anareolatae</taxon>
        <taxon>Phasmatidae</taxon>
        <taxon>Eurycanthinae</taxon>
        <taxon>Dryococelus</taxon>
    </lineage>
</organism>
<feature type="region of interest" description="Disordered" evidence="1">
    <location>
        <begin position="291"/>
        <end position="331"/>
    </location>
</feature>
<accession>A0ABQ9HW01</accession>
<dbReference type="InterPro" id="IPR004875">
    <property type="entry name" value="DDE_SF_endonuclease_dom"/>
</dbReference>
<feature type="domain" description="DDE-1" evidence="2">
    <location>
        <begin position="138"/>
        <end position="208"/>
    </location>
</feature>